<dbReference type="AlphaFoldDB" id="A0AAE7NUT1"/>
<evidence type="ECO:0000313" key="3">
    <source>
        <dbReference type="Proteomes" id="UP000594015"/>
    </source>
</evidence>
<feature type="transmembrane region" description="Helical" evidence="1">
    <location>
        <begin position="35"/>
        <end position="54"/>
    </location>
</feature>
<accession>A0AAE7NUT1</accession>
<evidence type="ECO:0000313" key="2">
    <source>
        <dbReference type="EMBL" id="QOZ70655.1"/>
    </source>
</evidence>
<gene>
    <name evidence="2" type="ORF">WN72_33395</name>
</gene>
<keyword evidence="1" id="KW-0812">Transmembrane</keyword>
<feature type="transmembrane region" description="Helical" evidence="1">
    <location>
        <begin position="121"/>
        <end position="141"/>
    </location>
</feature>
<feature type="transmembrane region" description="Helical" evidence="1">
    <location>
        <begin position="147"/>
        <end position="170"/>
    </location>
</feature>
<reference evidence="2 3" key="1">
    <citation type="submission" date="2018-06" db="EMBL/GenBank/DDBJ databases">
        <title>Comparative genomics of Bradyrhizobium nodulating Arachidis hypogaea.</title>
        <authorList>
            <person name="Li Y."/>
        </authorList>
    </citation>
    <scope>NUCLEOTIDE SEQUENCE [LARGE SCALE GENOMIC DNA]</scope>
    <source>
        <strain evidence="2 3">CCBAU 051107</strain>
    </source>
</reference>
<dbReference type="EMBL" id="CP030050">
    <property type="protein sequence ID" value="QOZ70655.1"/>
    <property type="molecule type" value="Genomic_DNA"/>
</dbReference>
<feature type="transmembrane region" description="Helical" evidence="1">
    <location>
        <begin position="339"/>
        <end position="361"/>
    </location>
</feature>
<name>A0AAE7NUT1_9BRAD</name>
<feature type="transmembrane region" description="Helical" evidence="1">
    <location>
        <begin position="312"/>
        <end position="333"/>
    </location>
</feature>
<keyword evidence="1" id="KW-1133">Transmembrane helix</keyword>
<keyword evidence="1" id="KW-0472">Membrane</keyword>
<evidence type="ECO:0000256" key="1">
    <source>
        <dbReference type="SAM" id="Phobius"/>
    </source>
</evidence>
<dbReference type="Proteomes" id="UP000594015">
    <property type="component" value="Chromosome"/>
</dbReference>
<proteinExistence type="predicted"/>
<dbReference type="KEGG" id="barh:WN72_33395"/>
<feature type="transmembrane region" description="Helical" evidence="1">
    <location>
        <begin position="74"/>
        <end position="93"/>
    </location>
</feature>
<sequence>MARLGLQHSDISRAIPALARSFAVAELHRKKRQGWAFLFLLILTLPLWISGFGHSLLFPANLFLPELDDDAITLARFLFLIGYFCVLFVAAELQMRGLEWKQLVEFSRPAMRSATRFTTRSRWIGVAGLAFFLVMFGLALHDSHPGSIWPAMTAAGVASLWFTTFGFIWFKISSGTGIGSHSPDVALVCILADAYTAVIAGGAVDFRSFARRNEISMLLRAAATLLEGPMVRMLARDDASADAVVRPPLAAAAAGLRQKLAWLATPGVATREELARMLGEALIAAATCDLARLAGSEPPAPSASSIRWVSRLFAIAQGGVLALGAPTVIWLLWPYFSDAAVRSVAVQFAALCFVVGTFSILDPTGRDKLNTVVSVGATLFGWGKPKA</sequence>
<organism evidence="2 3">
    <name type="scientific">Bradyrhizobium arachidis</name>
    <dbReference type="NCBI Taxonomy" id="858423"/>
    <lineage>
        <taxon>Bacteria</taxon>
        <taxon>Pseudomonadati</taxon>
        <taxon>Pseudomonadota</taxon>
        <taxon>Alphaproteobacteria</taxon>
        <taxon>Hyphomicrobiales</taxon>
        <taxon>Nitrobacteraceae</taxon>
        <taxon>Bradyrhizobium</taxon>
    </lineage>
</organism>
<protein>
    <submittedName>
        <fullName evidence="2">Uncharacterized protein</fullName>
    </submittedName>
</protein>